<reference evidence="3" key="1">
    <citation type="submission" date="2014-05" db="EMBL/GenBank/DDBJ databases">
        <title>Whole genome sequencing of Lactobacillus casei NRIC0644.</title>
        <authorList>
            <person name="Atarashi H."/>
            <person name="Yoshida Y."/>
            <person name="Fujimura S."/>
            <person name="Tanaka N."/>
            <person name="Shiwa Y."/>
            <person name="Yoshikawa H."/>
            <person name="Okada S."/>
            <person name="Nakagawa J."/>
        </authorList>
    </citation>
    <scope>NUCLEOTIDE SEQUENCE [LARGE SCALE GENOMIC DNA]</scope>
    <source>
        <strain evidence="3">NRIC0644</strain>
    </source>
</reference>
<evidence type="ECO:0000259" key="1">
    <source>
        <dbReference type="PROSITE" id="PS51372"/>
    </source>
</evidence>
<accession>A0A0C9NW63</accession>
<feature type="domain" description="PRD" evidence="1">
    <location>
        <begin position="18"/>
        <end position="118"/>
    </location>
</feature>
<dbReference type="NCBIfam" id="TIGR03582">
    <property type="entry name" value="EF_0829"/>
    <property type="match status" value="1"/>
</dbReference>
<evidence type="ECO:0000313" key="3">
    <source>
        <dbReference type="Proteomes" id="UP000032552"/>
    </source>
</evidence>
<protein>
    <submittedName>
        <fullName evidence="2">Possible transcriptional regulator</fullName>
    </submittedName>
</protein>
<dbReference type="SUPFAM" id="SSF63520">
    <property type="entry name" value="PTS-regulatory domain, PRD"/>
    <property type="match status" value="1"/>
</dbReference>
<dbReference type="InterPro" id="IPR036634">
    <property type="entry name" value="PRD_sf"/>
</dbReference>
<proteinExistence type="predicted"/>
<dbReference type="PROSITE" id="PS51372">
    <property type="entry name" value="PRD_2"/>
    <property type="match status" value="1"/>
</dbReference>
<dbReference type="RefSeq" id="WP_016371039.1">
    <property type="nucleotide sequence ID" value="NZ_BAYM01000060.1"/>
</dbReference>
<dbReference type="Proteomes" id="UP000032552">
    <property type="component" value="Unassembled WGS sequence"/>
</dbReference>
<organism evidence="2 3">
    <name type="scientific">Lacticaseibacillus paracasei NRIC 0644</name>
    <dbReference type="NCBI Taxonomy" id="1435038"/>
    <lineage>
        <taxon>Bacteria</taxon>
        <taxon>Bacillati</taxon>
        <taxon>Bacillota</taxon>
        <taxon>Bacilli</taxon>
        <taxon>Lactobacillales</taxon>
        <taxon>Lactobacillaceae</taxon>
        <taxon>Lacticaseibacillus</taxon>
    </lineage>
</organism>
<dbReference type="EMBL" id="BAYM01000060">
    <property type="protein sequence ID" value="GAN36190.1"/>
    <property type="molecule type" value="Genomic_DNA"/>
</dbReference>
<dbReference type="InterPro" id="IPR011608">
    <property type="entry name" value="PRD"/>
</dbReference>
<comment type="caution">
    <text evidence="2">The sequence shown here is derived from an EMBL/GenBank/DDBJ whole genome shotgun (WGS) entry which is preliminary data.</text>
</comment>
<name>A0A0C9NW63_LACPA</name>
<dbReference type="AlphaFoldDB" id="A0A0C9NW63"/>
<dbReference type="InterPro" id="IPR020044">
    <property type="entry name" value="PRD_EF0829/AHA3910"/>
</dbReference>
<dbReference type="Gene3D" id="1.10.1790.10">
    <property type="entry name" value="PRD domain"/>
    <property type="match status" value="1"/>
</dbReference>
<dbReference type="GO" id="GO:0006355">
    <property type="term" value="P:regulation of DNA-templated transcription"/>
    <property type="evidence" value="ECO:0007669"/>
    <property type="project" value="InterPro"/>
</dbReference>
<gene>
    <name evidence="2" type="ORF">LC0644_0779</name>
</gene>
<evidence type="ECO:0000313" key="2">
    <source>
        <dbReference type="EMBL" id="GAN36190.1"/>
    </source>
</evidence>
<sequence>MTPLDANVELPTEVKAMIEQSSDVQATTALVNYVIKLAAAAEIHFTDLQLQVLTNHLIEMLGRSKSGEQLPAVDPTMFAEVSQKSLDLADQVVQHIGHLEVAEKYVLSIHFEAAQNKI</sequence>